<dbReference type="EMBL" id="SBLC01000012">
    <property type="protein sequence ID" value="RWY41089.1"/>
    <property type="molecule type" value="Genomic_DNA"/>
</dbReference>
<gene>
    <name evidence="1" type="ORF">EP867_10275</name>
</gene>
<dbReference type="AlphaFoldDB" id="A0A444MBH5"/>
<keyword evidence="2" id="KW-1185">Reference proteome</keyword>
<accession>A0A444MBH5</accession>
<reference evidence="1 2" key="1">
    <citation type="journal article" date="2015" name="Int. J. Syst. Evol. Microbiol.">
        <title>Gemmobacter intermedius sp. nov., isolated from a white stork (Ciconia ciconia).</title>
        <authorList>
            <person name="Kampfer P."/>
            <person name="Jerzak L."/>
            <person name="Wilharm G."/>
            <person name="Golke J."/>
            <person name="Busse H.J."/>
            <person name="Glaeser S.P."/>
        </authorList>
    </citation>
    <scope>NUCLEOTIDE SEQUENCE [LARGE SCALE GENOMIC DNA]</scope>
    <source>
        <strain evidence="1 2">119/4</strain>
    </source>
</reference>
<dbReference type="InterPro" id="IPR042184">
    <property type="entry name" value="YqeY/Aim41_N"/>
</dbReference>
<dbReference type="InterPro" id="IPR003789">
    <property type="entry name" value="Asn/Gln_tRNA_amidoTrase-B-like"/>
</dbReference>
<dbReference type="OrthoDB" id="9788127at2"/>
<dbReference type="Gene3D" id="1.10.1510.10">
    <property type="entry name" value="Uncharacterised protein YqeY/AIM41 PF09424, N-terminal domain"/>
    <property type="match status" value="1"/>
</dbReference>
<dbReference type="Gene3D" id="1.10.10.410">
    <property type="match status" value="1"/>
</dbReference>
<evidence type="ECO:0000313" key="2">
    <source>
        <dbReference type="Proteomes" id="UP000287168"/>
    </source>
</evidence>
<protein>
    <submittedName>
        <fullName evidence="1">GatB/YqeY domain-containing protein</fullName>
    </submittedName>
</protein>
<dbReference type="SUPFAM" id="SSF89095">
    <property type="entry name" value="GatB/YqeY motif"/>
    <property type="match status" value="1"/>
</dbReference>
<sequence>MSLRDRINAGLKEAMKAREAERTSTLRLISAAIRDRDIAARGDGTAAEGIPDSDILALLGKMVRQRQESAKIYEEGGRLELAAKELSEITIIEDYLPRQLTAAETEEAIAGVIAETGATGIRDMGKVMAALKEKYTGSMDFSTVGAAVKARLM</sequence>
<proteinExistence type="predicted"/>
<name>A0A444MBH5_9RHOB</name>
<dbReference type="Proteomes" id="UP000287168">
    <property type="component" value="Unassembled WGS sequence"/>
</dbReference>
<dbReference type="PANTHER" id="PTHR28055:SF1">
    <property type="entry name" value="ALTERED INHERITANCE OF MITOCHONDRIA PROTEIN 41, MITOCHONDRIAL"/>
    <property type="match status" value="1"/>
</dbReference>
<dbReference type="InterPro" id="IPR023168">
    <property type="entry name" value="GatB_Yqey_C_2"/>
</dbReference>
<comment type="caution">
    <text evidence="1">The sequence shown here is derived from an EMBL/GenBank/DDBJ whole genome shotgun (WGS) entry which is preliminary data.</text>
</comment>
<evidence type="ECO:0000313" key="1">
    <source>
        <dbReference type="EMBL" id="RWY41089.1"/>
    </source>
</evidence>
<dbReference type="RefSeq" id="WP_128488834.1">
    <property type="nucleotide sequence ID" value="NZ_JBHLXB010000159.1"/>
</dbReference>
<dbReference type="PANTHER" id="PTHR28055">
    <property type="entry name" value="ALTERED INHERITANCE OF MITOCHONDRIA PROTEIN 41, MITOCHONDRIAL"/>
    <property type="match status" value="1"/>
</dbReference>
<dbReference type="GO" id="GO:0016884">
    <property type="term" value="F:carbon-nitrogen ligase activity, with glutamine as amido-N-donor"/>
    <property type="evidence" value="ECO:0007669"/>
    <property type="project" value="InterPro"/>
</dbReference>
<organism evidence="1 2">
    <name type="scientific">Falsigemmobacter intermedius</name>
    <dbReference type="NCBI Taxonomy" id="1553448"/>
    <lineage>
        <taxon>Bacteria</taxon>
        <taxon>Pseudomonadati</taxon>
        <taxon>Pseudomonadota</taxon>
        <taxon>Alphaproteobacteria</taxon>
        <taxon>Rhodobacterales</taxon>
        <taxon>Paracoccaceae</taxon>
        <taxon>Falsigemmobacter</taxon>
    </lineage>
</organism>
<dbReference type="Pfam" id="PF09424">
    <property type="entry name" value="YqeY"/>
    <property type="match status" value="1"/>
</dbReference>
<dbReference type="InterPro" id="IPR019004">
    <property type="entry name" value="YqeY/Aim41"/>
</dbReference>